<dbReference type="Proteomes" id="UP000660885">
    <property type="component" value="Unassembled WGS sequence"/>
</dbReference>
<reference evidence="3 4" key="1">
    <citation type="submission" date="2021-01" db="EMBL/GenBank/DDBJ databases">
        <title>Belnapia mucosa sp. nov. and Belnapia arida sp. nov., isolated from the Tabernas Desert (Almeria, Spain).</title>
        <authorList>
            <person name="Molina-Menor E."/>
            <person name="Vidal-Verdu A."/>
            <person name="Calonge A."/>
            <person name="Satari L."/>
            <person name="Pereto J."/>
            <person name="Porcar M."/>
        </authorList>
    </citation>
    <scope>NUCLEOTIDE SEQUENCE [LARGE SCALE GENOMIC DNA]</scope>
    <source>
        <strain evidence="3 4">T18</strain>
    </source>
</reference>
<dbReference type="PROSITE" id="PS50911">
    <property type="entry name" value="CHAP"/>
    <property type="match status" value="1"/>
</dbReference>
<organism evidence="3 4">
    <name type="scientific">Belnapia arida</name>
    <dbReference type="NCBI Taxonomy" id="2804533"/>
    <lineage>
        <taxon>Bacteria</taxon>
        <taxon>Pseudomonadati</taxon>
        <taxon>Pseudomonadota</taxon>
        <taxon>Alphaproteobacteria</taxon>
        <taxon>Acetobacterales</taxon>
        <taxon>Roseomonadaceae</taxon>
        <taxon>Belnapia</taxon>
    </lineage>
</organism>
<feature type="signal peptide" evidence="1">
    <location>
        <begin position="1"/>
        <end position="20"/>
    </location>
</feature>
<feature type="chain" id="PRO_5045558290" evidence="1">
    <location>
        <begin position="21"/>
        <end position="154"/>
    </location>
</feature>
<dbReference type="Gene3D" id="3.90.1720.10">
    <property type="entry name" value="endopeptidase domain like (from Nostoc punctiforme)"/>
    <property type="match status" value="1"/>
</dbReference>
<keyword evidence="1" id="KW-0732">Signal</keyword>
<sequence>MRWVLLVALLALGACGTARAPRTGTEAAGDWSCVPYVRARTGLPIRGDAWEWWEGGAAFARGRVPRAGSVLVMMRTSRLPQGHVSVVARVVSAREIRVDHANWASGRGKGRVARDQPVLDISPGNDWSVVRVWYPPVNGYGATAYPAYGFIHPG</sequence>
<dbReference type="SUPFAM" id="SSF54001">
    <property type="entry name" value="Cysteine proteinases"/>
    <property type="match status" value="1"/>
</dbReference>
<evidence type="ECO:0000313" key="3">
    <source>
        <dbReference type="EMBL" id="MBL6076497.1"/>
    </source>
</evidence>
<dbReference type="InterPro" id="IPR038765">
    <property type="entry name" value="Papain-like_cys_pep_sf"/>
</dbReference>
<feature type="domain" description="Peptidase C51" evidence="2">
    <location>
        <begin position="8"/>
        <end position="131"/>
    </location>
</feature>
<dbReference type="RefSeq" id="WP_202829687.1">
    <property type="nucleotide sequence ID" value="NZ_JAETWB010000001.1"/>
</dbReference>
<accession>A0ABS1TVN9</accession>
<dbReference type="InterPro" id="IPR007921">
    <property type="entry name" value="CHAP_dom"/>
</dbReference>
<evidence type="ECO:0000259" key="2">
    <source>
        <dbReference type="PROSITE" id="PS50911"/>
    </source>
</evidence>
<comment type="caution">
    <text evidence="3">The sequence shown here is derived from an EMBL/GenBank/DDBJ whole genome shotgun (WGS) entry which is preliminary data.</text>
</comment>
<evidence type="ECO:0000256" key="1">
    <source>
        <dbReference type="SAM" id="SignalP"/>
    </source>
</evidence>
<evidence type="ECO:0000313" key="4">
    <source>
        <dbReference type="Proteomes" id="UP000660885"/>
    </source>
</evidence>
<dbReference type="Pfam" id="PF05257">
    <property type="entry name" value="CHAP"/>
    <property type="match status" value="1"/>
</dbReference>
<dbReference type="EMBL" id="JAETWB010000001">
    <property type="protein sequence ID" value="MBL6076497.1"/>
    <property type="molecule type" value="Genomic_DNA"/>
</dbReference>
<protein>
    <submittedName>
        <fullName evidence="3">CHAP domain-containing protein</fullName>
    </submittedName>
</protein>
<keyword evidence="4" id="KW-1185">Reference proteome</keyword>
<name>A0ABS1TVN9_9PROT</name>
<proteinExistence type="predicted"/>
<gene>
    <name evidence="3" type="ORF">JMJ56_00685</name>
</gene>
<dbReference type="PROSITE" id="PS51257">
    <property type="entry name" value="PROKAR_LIPOPROTEIN"/>
    <property type="match status" value="1"/>
</dbReference>